<comment type="caution">
    <text evidence="5">The sequence shown here is derived from an EMBL/GenBank/DDBJ whole genome shotgun (WGS) entry which is preliminary data.</text>
</comment>
<feature type="domain" description="Fucosyltransferase C-terminal" evidence="4">
    <location>
        <begin position="136"/>
        <end position="300"/>
    </location>
</feature>
<dbReference type="RefSeq" id="WP_186966345.1">
    <property type="nucleotide sequence ID" value="NZ_JACOOE010000001.1"/>
</dbReference>
<keyword evidence="6" id="KW-1185">Reference proteome</keyword>
<dbReference type="EMBL" id="JACOOE010000001">
    <property type="protein sequence ID" value="MBC5603613.1"/>
    <property type="molecule type" value="Genomic_DNA"/>
</dbReference>
<dbReference type="Gene3D" id="3.40.50.11660">
    <property type="entry name" value="Glycosyl transferase family 10, C-terminal domain"/>
    <property type="match status" value="1"/>
</dbReference>
<comment type="similarity">
    <text evidence="1">Belongs to the glycosyltransferase 10 family.</text>
</comment>
<dbReference type="PANTHER" id="PTHR11929:SF194">
    <property type="entry name" value="ALPHA-(1,3)-FUCOSYLTRANSFERASE 10"/>
    <property type="match status" value="1"/>
</dbReference>
<evidence type="ECO:0000256" key="1">
    <source>
        <dbReference type="ARBA" id="ARBA00008919"/>
    </source>
</evidence>
<evidence type="ECO:0000259" key="4">
    <source>
        <dbReference type="Pfam" id="PF00852"/>
    </source>
</evidence>
<sequence>MYKILLLTRGDGRLDLRQTPGGKGLFSGGKYQVFVNEPIDDPDFLVIRGKALKEKMSFRVARANTLLLTSEPYSVLSYPLSYCKQFGIVCSCQEELKLPNVIYTPAMLPWFVGIEFGPKDESHIRLNYEDIKGYLPQKTKLLSVITSNKAFTQGHLDRLKFVEKLQRHYGDQIDVFGRGFNDFADKWDVLSPYMYHIAIENSSSKYYWTEKLSDCYLANTYPFYYGCRNVNEYFPEKALTVLDIYNPKQAIELIDKVIENDTFNKRQTELLHCKKLVMEDYNMFNYIVNLCSKLDAQAPKEKVDLKPASCFFDFHNFYLYTIGRNVFKLKRKFQLHSDSNYQ</sequence>
<name>A0ABR7C732_9BACE</name>
<dbReference type="Pfam" id="PF00852">
    <property type="entry name" value="Glyco_transf_10"/>
    <property type="match status" value="1"/>
</dbReference>
<organism evidence="5 6">
    <name type="scientific">Bacteroides difficilis</name>
    <dbReference type="NCBI Taxonomy" id="2763021"/>
    <lineage>
        <taxon>Bacteria</taxon>
        <taxon>Pseudomonadati</taxon>
        <taxon>Bacteroidota</taxon>
        <taxon>Bacteroidia</taxon>
        <taxon>Bacteroidales</taxon>
        <taxon>Bacteroidaceae</taxon>
        <taxon>Bacteroides</taxon>
    </lineage>
</organism>
<evidence type="ECO:0000313" key="6">
    <source>
        <dbReference type="Proteomes" id="UP000600600"/>
    </source>
</evidence>
<dbReference type="SUPFAM" id="SSF53756">
    <property type="entry name" value="UDP-Glycosyltransferase/glycogen phosphorylase"/>
    <property type="match status" value="1"/>
</dbReference>
<dbReference type="InterPro" id="IPR055270">
    <property type="entry name" value="Glyco_tran_10_C"/>
</dbReference>
<keyword evidence="2" id="KW-0328">Glycosyltransferase</keyword>
<gene>
    <name evidence="5" type="ORF">H8S67_02835</name>
</gene>
<dbReference type="PANTHER" id="PTHR11929">
    <property type="entry name" value="ALPHA- 1,3 -FUCOSYLTRANSFERASE"/>
    <property type="match status" value="1"/>
</dbReference>
<reference evidence="5 6" key="1">
    <citation type="submission" date="2020-08" db="EMBL/GenBank/DDBJ databases">
        <title>Genome public.</title>
        <authorList>
            <person name="Liu C."/>
            <person name="Sun Q."/>
        </authorList>
    </citation>
    <scope>NUCLEOTIDE SEQUENCE [LARGE SCALE GENOMIC DNA]</scope>
    <source>
        <strain evidence="5 6">M27</strain>
    </source>
</reference>
<proteinExistence type="inferred from homology"/>
<evidence type="ECO:0000313" key="5">
    <source>
        <dbReference type="EMBL" id="MBC5603613.1"/>
    </source>
</evidence>
<protein>
    <recommendedName>
        <fullName evidence="4">Fucosyltransferase C-terminal domain-containing protein</fullName>
    </recommendedName>
</protein>
<dbReference type="Proteomes" id="UP000600600">
    <property type="component" value="Unassembled WGS sequence"/>
</dbReference>
<evidence type="ECO:0000256" key="3">
    <source>
        <dbReference type="ARBA" id="ARBA00022679"/>
    </source>
</evidence>
<dbReference type="InterPro" id="IPR038577">
    <property type="entry name" value="GT10-like_C_sf"/>
</dbReference>
<keyword evidence="3" id="KW-0808">Transferase</keyword>
<accession>A0ABR7C732</accession>
<dbReference type="InterPro" id="IPR001503">
    <property type="entry name" value="Glyco_trans_10"/>
</dbReference>
<evidence type="ECO:0000256" key="2">
    <source>
        <dbReference type="ARBA" id="ARBA00022676"/>
    </source>
</evidence>